<organism evidence="2 3">
    <name type="scientific">Citrus unshiu</name>
    <name type="common">Satsuma mandarin</name>
    <name type="synonym">Citrus nobilis var. unshiu</name>
    <dbReference type="NCBI Taxonomy" id="55188"/>
    <lineage>
        <taxon>Eukaryota</taxon>
        <taxon>Viridiplantae</taxon>
        <taxon>Streptophyta</taxon>
        <taxon>Embryophyta</taxon>
        <taxon>Tracheophyta</taxon>
        <taxon>Spermatophyta</taxon>
        <taxon>Magnoliopsida</taxon>
        <taxon>eudicotyledons</taxon>
        <taxon>Gunneridae</taxon>
        <taxon>Pentapetalae</taxon>
        <taxon>rosids</taxon>
        <taxon>malvids</taxon>
        <taxon>Sapindales</taxon>
        <taxon>Rutaceae</taxon>
        <taxon>Aurantioideae</taxon>
        <taxon>Citrus</taxon>
    </lineage>
</organism>
<proteinExistence type="predicted"/>
<dbReference type="GO" id="GO:0016881">
    <property type="term" value="F:acid-amino acid ligase activity"/>
    <property type="evidence" value="ECO:0007669"/>
    <property type="project" value="InterPro"/>
</dbReference>
<keyword evidence="1" id="KW-1133">Transmembrane helix</keyword>
<evidence type="ECO:0000256" key="1">
    <source>
        <dbReference type="SAM" id="Phobius"/>
    </source>
</evidence>
<keyword evidence="1" id="KW-0812">Transmembrane</keyword>
<comment type="caution">
    <text evidence="2">The sequence shown here is derived from an EMBL/GenBank/DDBJ whole genome shotgun (WGS) entry which is preliminary data.</text>
</comment>
<sequence length="96" mass="10365">MFSVEGYPRGDVGECDSKATNIEATCTGLMVLKGHKCVILLGGQAKVLNGQESNGVLIWKTLVIMVLAFPALRVANMKDAVNHAREDGKQMAMLLF</sequence>
<feature type="transmembrane region" description="Helical" evidence="1">
    <location>
        <begin position="56"/>
        <end position="75"/>
    </location>
</feature>
<evidence type="ECO:0000313" key="2">
    <source>
        <dbReference type="EMBL" id="GAY55668.1"/>
    </source>
</evidence>
<dbReference type="Gene3D" id="3.90.190.20">
    <property type="entry name" value="Mur ligase, C-terminal domain"/>
    <property type="match status" value="1"/>
</dbReference>
<dbReference type="Proteomes" id="UP000236630">
    <property type="component" value="Unassembled WGS sequence"/>
</dbReference>
<dbReference type="STRING" id="55188.A0A2H5PTG2"/>
<gene>
    <name evidence="2" type="ORF">CUMW_165980</name>
</gene>
<dbReference type="AlphaFoldDB" id="A0A2H5PTG2"/>
<dbReference type="EMBL" id="BDQV01000123">
    <property type="protein sequence ID" value="GAY55668.1"/>
    <property type="molecule type" value="Genomic_DNA"/>
</dbReference>
<dbReference type="InterPro" id="IPR036615">
    <property type="entry name" value="Mur_ligase_C_dom_sf"/>
</dbReference>
<accession>A0A2H5PTG2</accession>
<evidence type="ECO:0000313" key="3">
    <source>
        <dbReference type="Proteomes" id="UP000236630"/>
    </source>
</evidence>
<protein>
    <submittedName>
        <fullName evidence="2">Uncharacterized protein</fullName>
    </submittedName>
</protein>
<reference evidence="2 3" key="1">
    <citation type="journal article" date="2017" name="Front. Genet.">
        <title>Draft sequencing of the heterozygous diploid genome of Satsuma (Citrus unshiu Marc.) using a hybrid assembly approach.</title>
        <authorList>
            <person name="Shimizu T."/>
            <person name="Tanizawa Y."/>
            <person name="Mochizuki T."/>
            <person name="Nagasaki H."/>
            <person name="Yoshioka T."/>
            <person name="Toyoda A."/>
            <person name="Fujiyama A."/>
            <person name="Kaminuma E."/>
            <person name="Nakamura Y."/>
        </authorList>
    </citation>
    <scope>NUCLEOTIDE SEQUENCE [LARGE SCALE GENOMIC DNA]</scope>
    <source>
        <strain evidence="3">cv. Miyagawa wase</strain>
    </source>
</reference>
<keyword evidence="3" id="KW-1185">Reference proteome</keyword>
<keyword evidence="1" id="KW-0472">Membrane</keyword>
<name>A0A2H5PTG2_CITUN</name>